<organism evidence="1 2">
    <name type="scientific">Mycolicibacterium komossense</name>
    <dbReference type="NCBI Taxonomy" id="1779"/>
    <lineage>
        <taxon>Bacteria</taxon>
        <taxon>Bacillati</taxon>
        <taxon>Actinomycetota</taxon>
        <taxon>Actinomycetes</taxon>
        <taxon>Mycobacteriales</taxon>
        <taxon>Mycobacteriaceae</taxon>
        <taxon>Mycolicibacterium</taxon>
    </lineage>
</organism>
<accession>A0ABT3CH58</accession>
<comment type="caution">
    <text evidence="1">The sequence shown here is derived from an EMBL/GenBank/DDBJ whole genome shotgun (WGS) entry which is preliminary data.</text>
</comment>
<dbReference type="SUPFAM" id="SSF52540">
    <property type="entry name" value="P-loop containing nucleoside triphosphate hydrolases"/>
    <property type="match status" value="1"/>
</dbReference>
<protein>
    <submittedName>
        <fullName evidence="1">AAA family ATPase</fullName>
    </submittedName>
</protein>
<sequence length="176" mass="18795">MLVILSGLPGVGKTTVARRVSGVVGGVHLRIDTIESAMVDSGIVAAAGGWDSAPDAGYRVAYGLAADLLRAGHIVIADSVNPLQITRRAWMDVATGARALPLNVEVVCRDVECHRGRVEARTSDLEGLIVPTWRQVQDREYEPWEAPVLRVDTASGTEKAADEIVAAIRARFTSDP</sequence>
<dbReference type="Proteomes" id="UP001526201">
    <property type="component" value="Unassembled WGS sequence"/>
</dbReference>
<evidence type="ECO:0000313" key="1">
    <source>
        <dbReference type="EMBL" id="MCV7228823.1"/>
    </source>
</evidence>
<dbReference type="PANTHER" id="PTHR37807:SF3">
    <property type="entry name" value="OS07G0160300 PROTEIN"/>
    <property type="match status" value="1"/>
</dbReference>
<name>A0ABT3CH58_9MYCO</name>
<dbReference type="PANTHER" id="PTHR37807">
    <property type="entry name" value="OS07G0160300 PROTEIN"/>
    <property type="match status" value="1"/>
</dbReference>
<gene>
    <name evidence="1" type="ORF">H7J73_22660</name>
</gene>
<dbReference type="Gene3D" id="3.40.50.300">
    <property type="entry name" value="P-loop containing nucleotide triphosphate hydrolases"/>
    <property type="match status" value="1"/>
</dbReference>
<proteinExistence type="predicted"/>
<keyword evidence="2" id="KW-1185">Reference proteome</keyword>
<dbReference type="EMBL" id="JACKTY010000037">
    <property type="protein sequence ID" value="MCV7228823.1"/>
    <property type="molecule type" value="Genomic_DNA"/>
</dbReference>
<reference evidence="1 2" key="1">
    <citation type="journal article" date="2022" name="BMC Genomics">
        <title>Comparative genome analysis of mycobacteria focusing on tRNA and non-coding RNA.</title>
        <authorList>
            <person name="Behra P.R.K."/>
            <person name="Pettersson B.M.F."/>
            <person name="Ramesh M."/>
            <person name="Das S."/>
            <person name="Dasgupta S."/>
            <person name="Kirsebom L.A."/>
        </authorList>
    </citation>
    <scope>NUCLEOTIDE SEQUENCE [LARGE SCALE GENOMIC DNA]</scope>
    <source>
        <strain evidence="1 2">DSM 44078</strain>
    </source>
</reference>
<dbReference type="InterPro" id="IPR027417">
    <property type="entry name" value="P-loop_NTPase"/>
</dbReference>
<dbReference type="Pfam" id="PF13671">
    <property type="entry name" value="AAA_33"/>
    <property type="match status" value="1"/>
</dbReference>
<evidence type="ECO:0000313" key="2">
    <source>
        <dbReference type="Proteomes" id="UP001526201"/>
    </source>
</evidence>